<evidence type="ECO:0000259" key="2">
    <source>
        <dbReference type="Pfam" id="PF11250"/>
    </source>
</evidence>
<reference evidence="3" key="1">
    <citation type="submission" date="2023-07" db="EMBL/GenBank/DDBJ databases">
        <title>draft genome sequence of fig (Ficus carica).</title>
        <authorList>
            <person name="Takahashi T."/>
            <person name="Nishimura K."/>
        </authorList>
    </citation>
    <scope>NUCLEOTIDE SEQUENCE</scope>
</reference>
<dbReference type="InterPro" id="IPR021410">
    <property type="entry name" value="FAF"/>
</dbReference>
<dbReference type="PANTHER" id="PTHR33155">
    <property type="entry name" value="FANTASTIC FOUR-LIKE PROTEIN (DUF3049)"/>
    <property type="match status" value="1"/>
</dbReference>
<organism evidence="3 4">
    <name type="scientific">Ficus carica</name>
    <name type="common">Common fig</name>
    <dbReference type="NCBI Taxonomy" id="3494"/>
    <lineage>
        <taxon>Eukaryota</taxon>
        <taxon>Viridiplantae</taxon>
        <taxon>Streptophyta</taxon>
        <taxon>Embryophyta</taxon>
        <taxon>Tracheophyta</taxon>
        <taxon>Spermatophyta</taxon>
        <taxon>Magnoliopsida</taxon>
        <taxon>eudicotyledons</taxon>
        <taxon>Gunneridae</taxon>
        <taxon>Pentapetalae</taxon>
        <taxon>rosids</taxon>
        <taxon>fabids</taxon>
        <taxon>Rosales</taxon>
        <taxon>Moraceae</taxon>
        <taxon>Ficeae</taxon>
        <taxon>Ficus</taxon>
    </lineage>
</organism>
<gene>
    <name evidence="3" type="ORF">TIFTF001_014460</name>
</gene>
<dbReference type="Proteomes" id="UP001187192">
    <property type="component" value="Unassembled WGS sequence"/>
</dbReference>
<dbReference type="AlphaFoldDB" id="A0AA88A5D2"/>
<dbReference type="EMBL" id="BTGU01000020">
    <property type="protein sequence ID" value="GMN45270.1"/>
    <property type="molecule type" value="Genomic_DNA"/>
</dbReference>
<dbReference type="Pfam" id="PF11250">
    <property type="entry name" value="FAF"/>
    <property type="match status" value="1"/>
</dbReference>
<proteinExistence type="inferred from homology"/>
<evidence type="ECO:0000256" key="1">
    <source>
        <dbReference type="ARBA" id="ARBA00008690"/>
    </source>
</evidence>
<evidence type="ECO:0000313" key="4">
    <source>
        <dbReference type="Proteomes" id="UP001187192"/>
    </source>
</evidence>
<dbReference type="PANTHER" id="PTHR33155:SF75">
    <property type="entry name" value="OS02G0750800 PROTEIN"/>
    <property type="match status" value="1"/>
</dbReference>
<name>A0AA88A5D2_FICCA</name>
<comment type="caution">
    <text evidence="3">The sequence shown here is derived from an EMBL/GenBank/DDBJ whole genome shotgun (WGS) entry which is preliminary data.</text>
</comment>
<dbReference type="InterPro" id="IPR046431">
    <property type="entry name" value="FAF_dom"/>
</dbReference>
<protein>
    <recommendedName>
        <fullName evidence="2">FAF domain-containing protein</fullName>
    </recommendedName>
</protein>
<comment type="similarity">
    <text evidence="1">Belongs to the fantastic four family.</text>
</comment>
<feature type="domain" description="FAF" evidence="2">
    <location>
        <begin position="142"/>
        <end position="202"/>
    </location>
</feature>
<sequence length="233" mass="26253">MVMLWATGSPSPMQTPLIKYQDLQLAGLKTLIYTQPQCSHHQVILFRFCYKASVSPTPSLLPPSTSSSFAMLSKNTWSSSSLELDDLIGTDSGVHTISINSEIGQITTSLENNNNIKHFSYKDRIHDKRPSQRAASVAKSEKYPPPIPRLARAVNAAAGRSTLPWVWTRHYMDGKLILQGQPVDRHEYLEARRHDGRLILDLVSKENLMVVECLWKCMNEATPTEDRPLLQLL</sequence>
<accession>A0AA88A5D2</accession>
<keyword evidence="4" id="KW-1185">Reference proteome</keyword>
<evidence type="ECO:0000313" key="3">
    <source>
        <dbReference type="EMBL" id="GMN45270.1"/>
    </source>
</evidence>